<evidence type="ECO:0000256" key="6">
    <source>
        <dbReference type="SAM" id="MobiDB-lite"/>
    </source>
</evidence>
<dbReference type="EMBL" id="RXIC02000019">
    <property type="protein sequence ID" value="KAB1225007.1"/>
    <property type="molecule type" value="Genomic_DNA"/>
</dbReference>
<dbReference type="InterPro" id="IPR000571">
    <property type="entry name" value="Znf_CCCH"/>
</dbReference>
<dbReference type="InterPro" id="IPR045877">
    <property type="entry name" value="ZFP36-like"/>
</dbReference>
<keyword evidence="9" id="KW-1185">Reference proteome</keyword>
<evidence type="ECO:0000256" key="4">
    <source>
        <dbReference type="ARBA" id="ARBA00022833"/>
    </source>
</evidence>
<dbReference type="Pfam" id="PF14608">
    <property type="entry name" value="zf-CCCH_2"/>
    <property type="match status" value="1"/>
</dbReference>
<dbReference type="FunFam" id="4.10.1000.10:FF:000003">
    <property type="entry name" value="Zinc finger CCCH domain-containing protein"/>
    <property type="match status" value="1"/>
</dbReference>
<dbReference type="InterPro" id="IPR041367">
    <property type="entry name" value="Znf-CCCH_4"/>
</dbReference>
<feature type="zinc finger region" description="C3H1-type" evidence="5">
    <location>
        <begin position="82"/>
        <end position="109"/>
    </location>
</feature>
<feature type="zinc finger region" description="C3H1-type" evidence="5">
    <location>
        <begin position="224"/>
        <end position="251"/>
    </location>
</feature>
<dbReference type="PANTHER" id="PTHR12547:SF121">
    <property type="entry name" value="ZINC FINGER CCCH DOMAIN-CONTAINING PROTEIN 39"/>
    <property type="match status" value="1"/>
</dbReference>
<feature type="region of interest" description="Disordered" evidence="6">
    <location>
        <begin position="35"/>
        <end position="72"/>
    </location>
</feature>
<evidence type="ECO:0000256" key="1">
    <source>
        <dbReference type="ARBA" id="ARBA00022723"/>
    </source>
</evidence>
<dbReference type="GO" id="GO:0003729">
    <property type="term" value="F:mRNA binding"/>
    <property type="evidence" value="ECO:0007669"/>
    <property type="project" value="InterPro"/>
</dbReference>
<dbReference type="AlphaFoldDB" id="A0A6A1WMD3"/>
<dbReference type="SUPFAM" id="SSF90229">
    <property type="entry name" value="CCCH zinc finger"/>
    <property type="match status" value="3"/>
</dbReference>
<dbReference type="SMART" id="SM00356">
    <property type="entry name" value="ZnF_C3H1"/>
    <property type="match status" value="3"/>
</dbReference>
<evidence type="ECO:0000313" key="8">
    <source>
        <dbReference type="EMBL" id="KAB1225007.1"/>
    </source>
</evidence>
<feature type="zinc finger region" description="C3H1-type" evidence="5">
    <location>
        <begin position="142"/>
        <end position="170"/>
    </location>
</feature>
<name>A0A6A1WMD3_9ROSI</name>
<keyword evidence="4 5" id="KW-0862">Zinc</keyword>
<keyword evidence="1 5" id="KW-0479">Metal-binding</keyword>
<keyword evidence="3 5" id="KW-0863">Zinc-finger</keyword>
<dbReference type="GO" id="GO:0051252">
    <property type="term" value="P:regulation of RNA metabolic process"/>
    <property type="evidence" value="ECO:0007669"/>
    <property type="project" value="UniProtKB-ARBA"/>
</dbReference>
<dbReference type="GO" id="GO:0010468">
    <property type="term" value="P:regulation of gene expression"/>
    <property type="evidence" value="ECO:0007669"/>
    <property type="project" value="UniProtKB-ARBA"/>
</dbReference>
<keyword evidence="2" id="KW-0677">Repeat</keyword>
<protein>
    <submittedName>
        <fullName evidence="8">Zinc finger CCCH domain-containing protein 39</fullName>
    </submittedName>
</protein>
<feature type="domain" description="C3H1-type" evidence="7">
    <location>
        <begin position="82"/>
        <end position="109"/>
    </location>
</feature>
<accession>A0A6A1WMD3</accession>
<organism evidence="8 9">
    <name type="scientific">Morella rubra</name>
    <name type="common">Chinese bayberry</name>
    <dbReference type="NCBI Taxonomy" id="262757"/>
    <lineage>
        <taxon>Eukaryota</taxon>
        <taxon>Viridiplantae</taxon>
        <taxon>Streptophyta</taxon>
        <taxon>Embryophyta</taxon>
        <taxon>Tracheophyta</taxon>
        <taxon>Spermatophyta</taxon>
        <taxon>Magnoliopsida</taxon>
        <taxon>eudicotyledons</taxon>
        <taxon>Gunneridae</taxon>
        <taxon>Pentapetalae</taxon>
        <taxon>rosids</taxon>
        <taxon>fabids</taxon>
        <taxon>Fagales</taxon>
        <taxon>Myricaceae</taxon>
        <taxon>Morella</taxon>
    </lineage>
</organism>
<feature type="domain" description="C3H1-type" evidence="7">
    <location>
        <begin position="142"/>
        <end position="170"/>
    </location>
</feature>
<feature type="region of interest" description="Disordered" evidence="6">
    <location>
        <begin position="191"/>
        <end position="214"/>
    </location>
</feature>
<reference evidence="8 9" key="1">
    <citation type="journal article" date="2019" name="Plant Biotechnol. J.">
        <title>The red bayberry genome and genetic basis of sex determination.</title>
        <authorList>
            <person name="Jia H.M."/>
            <person name="Jia H.J."/>
            <person name="Cai Q.L."/>
            <person name="Wang Y."/>
            <person name="Zhao H.B."/>
            <person name="Yang W.F."/>
            <person name="Wang G.Y."/>
            <person name="Li Y.H."/>
            <person name="Zhan D.L."/>
            <person name="Shen Y.T."/>
            <person name="Niu Q.F."/>
            <person name="Chang L."/>
            <person name="Qiu J."/>
            <person name="Zhao L."/>
            <person name="Xie H.B."/>
            <person name="Fu W.Y."/>
            <person name="Jin J."/>
            <person name="Li X.W."/>
            <person name="Jiao Y."/>
            <person name="Zhou C.C."/>
            <person name="Tu T."/>
            <person name="Chai C.Y."/>
            <person name="Gao J.L."/>
            <person name="Fan L.J."/>
            <person name="van de Weg E."/>
            <person name="Wang J.Y."/>
            <person name="Gao Z.S."/>
        </authorList>
    </citation>
    <scope>NUCLEOTIDE SEQUENCE [LARGE SCALE GENOMIC DNA]</scope>
    <source>
        <tissue evidence="8">Leaves</tissue>
    </source>
</reference>
<dbReference type="Gene3D" id="4.10.1000.10">
    <property type="entry name" value="Zinc finger, CCCH-type"/>
    <property type="match status" value="3"/>
</dbReference>
<evidence type="ECO:0000259" key="7">
    <source>
        <dbReference type="PROSITE" id="PS50103"/>
    </source>
</evidence>
<proteinExistence type="predicted"/>
<dbReference type="PANTHER" id="PTHR12547">
    <property type="entry name" value="CCCH ZINC FINGER/TIS11-RELATED"/>
    <property type="match status" value="1"/>
</dbReference>
<dbReference type="Proteomes" id="UP000516437">
    <property type="component" value="Chromosome 1"/>
</dbReference>
<dbReference type="FunFam" id="4.10.1000.10:FF:000037">
    <property type="entry name" value="Zinc finger CCCH domain-containing protein 39"/>
    <property type="match status" value="1"/>
</dbReference>
<dbReference type="GO" id="GO:0008270">
    <property type="term" value="F:zinc ion binding"/>
    <property type="evidence" value="ECO:0007669"/>
    <property type="project" value="UniProtKB-KW"/>
</dbReference>
<gene>
    <name evidence="8" type="ORF">CJ030_MR1G007794</name>
</gene>
<sequence length="397" mass="44195">MSFPDPCPPFMVQSQHFVAGSDAIGVWPQVSMNNDQFDLPSQPFKRPRNSEDNQSNSLPCPPINSRMNLPNPPVNKGTSNIFYKTKMCTSFIAGMCSKGPDCKYAHGMEDMRQPPPNWQELAGLRGGEDRSSGHWDDDQKIIHKMKLCKKFYNGEECPYGDRCNFLHEDPAKFRDDSGRFRESSAISIGTSGSSLVHGGGSNHSDANRPLHSGSDAFRVNTKPYLKTKICNSWEKGQCHYGDKCHFAHGQADSRSFFAFFRKAYNKWYQSLHHTSQLQSSNAEGDTSSALLVWDKEKPSAQPANMSAGIAKCELRAPVAPFEVETPSVGSIPILAKPLYVPPPDASPPKTSLPTLIEEGQGKKCLLKWKGLKKIDRIYADWLDDMPLTQHLPSKVES</sequence>
<evidence type="ECO:0000256" key="3">
    <source>
        <dbReference type="ARBA" id="ARBA00022771"/>
    </source>
</evidence>
<dbReference type="OrthoDB" id="410307at2759"/>
<evidence type="ECO:0000313" key="9">
    <source>
        <dbReference type="Proteomes" id="UP000516437"/>
    </source>
</evidence>
<dbReference type="PROSITE" id="PS50103">
    <property type="entry name" value="ZF_C3H1"/>
    <property type="match status" value="3"/>
</dbReference>
<dbReference type="InterPro" id="IPR036855">
    <property type="entry name" value="Znf_CCCH_sf"/>
</dbReference>
<dbReference type="Pfam" id="PF00642">
    <property type="entry name" value="zf-CCCH"/>
    <property type="match status" value="1"/>
</dbReference>
<comment type="caution">
    <text evidence="8">The sequence shown here is derived from an EMBL/GenBank/DDBJ whole genome shotgun (WGS) entry which is preliminary data.</text>
</comment>
<evidence type="ECO:0000256" key="5">
    <source>
        <dbReference type="PROSITE-ProRule" id="PRU00723"/>
    </source>
</evidence>
<dbReference type="Pfam" id="PF18044">
    <property type="entry name" value="zf-CCCH_4"/>
    <property type="match status" value="1"/>
</dbReference>
<evidence type="ECO:0000256" key="2">
    <source>
        <dbReference type="ARBA" id="ARBA00022737"/>
    </source>
</evidence>
<feature type="domain" description="C3H1-type" evidence="7">
    <location>
        <begin position="224"/>
        <end position="251"/>
    </location>
</feature>